<evidence type="ECO:0008006" key="4">
    <source>
        <dbReference type="Google" id="ProtNLM"/>
    </source>
</evidence>
<feature type="region of interest" description="Disordered" evidence="1">
    <location>
        <begin position="17"/>
        <end position="50"/>
    </location>
</feature>
<reference evidence="2 3" key="1">
    <citation type="submission" date="2018-06" db="EMBL/GenBank/DDBJ databases">
        <title>Comparative genomics reveals the genomic features of Rhizophagus irregularis, R. cerebriforme, R. diaphanum and Gigaspora rosea, and their symbiotic lifestyle signature.</title>
        <authorList>
            <person name="Morin E."/>
            <person name="San Clemente H."/>
            <person name="Chen E.C.H."/>
            <person name="De La Providencia I."/>
            <person name="Hainaut M."/>
            <person name="Kuo A."/>
            <person name="Kohler A."/>
            <person name="Murat C."/>
            <person name="Tang N."/>
            <person name="Roy S."/>
            <person name="Loubradou J."/>
            <person name="Henrissat B."/>
            <person name="Grigoriev I.V."/>
            <person name="Corradi N."/>
            <person name="Roux C."/>
            <person name="Martin F.M."/>
        </authorList>
    </citation>
    <scope>NUCLEOTIDE SEQUENCE [LARGE SCALE GENOMIC DNA]</scope>
    <source>
        <strain evidence="2 3">DAOM 227022</strain>
    </source>
</reference>
<dbReference type="Proteomes" id="UP000265703">
    <property type="component" value="Unassembled WGS sequence"/>
</dbReference>
<dbReference type="GO" id="GO:0004190">
    <property type="term" value="F:aspartic-type endopeptidase activity"/>
    <property type="evidence" value="ECO:0007669"/>
    <property type="project" value="InterPro"/>
</dbReference>
<feature type="compositionally biased region" description="Basic and acidic residues" evidence="1">
    <location>
        <begin position="32"/>
        <end position="50"/>
    </location>
</feature>
<evidence type="ECO:0000313" key="3">
    <source>
        <dbReference type="Proteomes" id="UP000265703"/>
    </source>
</evidence>
<dbReference type="InterPro" id="IPR001969">
    <property type="entry name" value="Aspartic_peptidase_AS"/>
</dbReference>
<evidence type="ECO:0000313" key="2">
    <source>
        <dbReference type="EMBL" id="RIA80512.1"/>
    </source>
</evidence>
<proteinExistence type="predicted"/>
<gene>
    <name evidence="2" type="ORF">C1645_838569</name>
</gene>
<comment type="caution">
    <text evidence="2">The sequence shown here is derived from an EMBL/GenBank/DDBJ whole genome shotgun (WGS) entry which is preliminary data.</text>
</comment>
<accession>A0A397S4V4</accession>
<dbReference type="GO" id="GO:0006508">
    <property type="term" value="P:proteolysis"/>
    <property type="evidence" value="ECO:0007669"/>
    <property type="project" value="InterPro"/>
</dbReference>
<dbReference type="PROSITE" id="PS00141">
    <property type="entry name" value="ASP_PROTEASE"/>
    <property type="match status" value="1"/>
</dbReference>
<organism evidence="2 3">
    <name type="scientific">Glomus cerebriforme</name>
    <dbReference type="NCBI Taxonomy" id="658196"/>
    <lineage>
        <taxon>Eukaryota</taxon>
        <taxon>Fungi</taxon>
        <taxon>Fungi incertae sedis</taxon>
        <taxon>Mucoromycota</taxon>
        <taxon>Glomeromycotina</taxon>
        <taxon>Glomeromycetes</taxon>
        <taxon>Glomerales</taxon>
        <taxon>Glomeraceae</taxon>
        <taxon>Glomus</taxon>
    </lineage>
</organism>
<name>A0A397S4V4_9GLOM</name>
<dbReference type="AlphaFoldDB" id="A0A397S4V4"/>
<dbReference type="EMBL" id="QKYT01000952">
    <property type="protein sequence ID" value="RIA80512.1"/>
    <property type="molecule type" value="Genomic_DNA"/>
</dbReference>
<dbReference type="OrthoDB" id="2446883at2759"/>
<protein>
    <recommendedName>
        <fullName evidence="4">Peptidase A2 domain-containing protein</fullName>
    </recommendedName>
</protein>
<keyword evidence="3" id="KW-1185">Reference proteome</keyword>
<sequence>MSSDKMSKDEIVHEILERRQTDQFFPESVPDDDIKLESNKPSESVPDTKNEISDKNLENFIKRLGLMQFPHFSSNDLKKFYDFAGEKFEWPINMKFSERRMIVNYITRRDEKTGRELATNAIAYRQLYESNKIESSKGSYVLIVNGKIKRYGGKISSEEYLELEKKYPGKYYVPTVEKPIRRRKFSALDDRMEKEWRVNIQIKDEEEGAEAIDYGFRMVIDTGSSVTVIPYCMREQLHDPLVNWKAEPTHTWGYADGETIELYSWDDGNEDDGLVGYDVLNNIPHYKEIGQPYVFLRNSEYALLSH</sequence>
<evidence type="ECO:0000256" key="1">
    <source>
        <dbReference type="SAM" id="MobiDB-lite"/>
    </source>
</evidence>